<proteinExistence type="predicted"/>
<gene>
    <name evidence="2" type="ORF">E1293_33085</name>
</gene>
<evidence type="ECO:0000313" key="3">
    <source>
        <dbReference type="Proteomes" id="UP000295578"/>
    </source>
</evidence>
<name>A0A4R5AKK3_9ACTN</name>
<feature type="signal peptide" evidence="1">
    <location>
        <begin position="1"/>
        <end position="33"/>
    </location>
</feature>
<comment type="caution">
    <text evidence="2">The sequence shown here is derived from an EMBL/GenBank/DDBJ whole genome shotgun (WGS) entry which is preliminary data.</text>
</comment>
<organism evidence="2 3">
    <name type="scientific">Actinomadura darangshiensis</name>
    <dbReference type="NCBI Taxonomy" id="705336"/>
    <lineage>
        <taxon>Bacteria</taxon>
        <taxon>Bacillati</taxon>
        <taxon>Actinomycetota</taxon>
        <taxon>Actinomycetes</taxon>
        <taxon>Streptosporangiales</taxon>
        <taxon>Thermomonosporaceae</taxon>
        <taxon>Actinomadura</taxon>
    </lineage>
</organism>
<evidence type="ECO:0000256" key="1">
    <source>
        <dbReference type="SAM" id="SignalP"/>
    </source>
</evidence>
<protein>
    <recommendedName>
        <fullName evidence="4">ATP/GTP-binding protein</fullName>
    </recommendedName>
</protein>
<dbReference type="OrthoDB" id="3742379at2"/>
<dbReference type="RefSeq" id="WP_132201637.1">
    <property type="nucleotide sequence ID" value="NZ_SMKY01000210.1"/>
</dbReference>
<evidence type="ECO:0008006" key="4">
    <source>
        <dbReference type="Google" id="ProtNLM"/>
    </source>
</evidence>
<dbReference type="Proteomes" id="UP000295578">
    <property type="component" value="Unassembled WGS sequence"/>
</dbReference>
<feature type="chain" id="PRO_5020447294" description="ATP/GTP-binding protein" evidence="1">
    <location>
        <begin position="34"/>
        <end position="258"/>
    </location>
</feature>
<sequence length="258" mass="26275">MSLHTPTRRRAAHAVITATALTIPLLSAFPAQAEGCNVVPGKGPKKVGSCNLVNRKPGTGGGGGTGAGGGGNGGPVAPPPPVGLTADEAQGFVPVGNTVIPQAAPVTTADLVARAQAATEFPVPVVHTAPADKTYVRLRTALWIDGFGDVETEPITEGAQTVQLVAAPKSVTWDLGEKTLVCDDGGSKNGKTCNYRYKRSSAAQPSGSYKITATITWDVSWTCEGADCDPNGGNLGPTTMTSEATPLLVSEIQTNTGQ</sequence>
<dbReference type="AlphaFoldDB" id="A0A4R5AKK3"/>
<dbReference type="EMBL" id="SMKY01000210">
    <property type="protein sequence ID" value="TDD72160.1"/>
    <property type="molecule type" value="Genomic_DNA"/>
</dbReference>
<keyword evidence="1" id="KW-0732">Signal</keyword>
<keyword evidence="3" id="KW-1185">Reference proteome</keyword>
<evidence type="ECO:0000313" key="2">
    <source>
        <dbReference type="EMBL" id="TDD72160.1"/>
    </source>
</evidence>
<accession>A0A4R5AKK3</accession>
<reference evidence="2 3" key="1">
    <citation type="submission" date="2019-03" db="EMBL/GenBank/DDBJ databases">
        <title>Draft genome sequences of novel Actinobacteria.</title>
        <authorList>
            <person name="Sahin N."/>
            <person name="Ay H."/>
            <person name="Saygin H."/>
        </authorList>
    </citation>
    <scope>NUCLEOTIDE SEQUENCE [LARGE SCALE GENOMIC DNA]</scope>
    <source>
        <strain evidence="2 3">DSM 45941</strain>
    </source>
</reference>